<dbReference type="EMBL" id="CAJPEX010000139">
    <property type="protein sequence ID" value="CAG0913662.1"/>
    <property type="molecule type" value="Genomic_DNA"/>
</dbReference>
<dbReference type="CDD" id="cd16476">
    <property type="entry name" value="RING-H2_RNF139-like"/>
    <property type="match status" value="1"/>
</dbReference>
<sequence>MPNNDWDRFLGIVLRVPSLFVLDELFRAAFGVAAYYSHWENEETLGDSPGLSAGNETLSEAKNLTREEVRDGVPFLSIAFPFILSLLLHAVAGIAACVVFLLRIQKLKTLYLFVACCVSTFISYQLNLRLITRVLASDQQASVFRSLLCLQVSDFLNPASINNVILTTFWLQVVHQQIFIRTYKMPCSCNFGNLEKLAGFSLLLPPFLVAILPPNHSIISQLPIVCAWTAFCLLNYSLIVGIAGIYRTTLRPGYQCIRRSLRNNTLAGVLQIEFIRLQVPDVLQLFWIMRAIAYTISYGIEKMESGSIFAEGWSVSFAEVEEYLKAVMAHGCDTIIAVLSMSSMVHTVCYAIGLWFHSFLQINDDEQKSIGIVLSVLFFILAMQTGLTGLSIEKRVVRLCRNFCLVFTALLHFVHRMVNPILQSLSASRTSVSKHVRPLAVASFLLVVPILMLTWLWTNFKLSTWLLAVSAFSLEVVVKILGTLTIYALFLIDAHQNTYWENLDDYVYYIKALGSAIEFMFGVFLFLNGTWILLFESGGAIRTCMMCIHAYFNIWLEARNGWDAFNKRRTALGKINSLPDATPNQLSVVNDVCAICYQNMDHAKVTQCGHFFHGNCLRKWLYMQDKCPMCHEVLYGTGGREEKERPDNEVVQENPEQVQ</sequence>
<feature type="transmembrane region" description="Helical" evidence="10">
    <location>
        <begin position="512"/>
        <end position="535"/>
    </location>
</feature>
<dbReference type="GO" id="GO:0036503">
    <property type="term" value="P:ERAD pathway"/>
    <property type="evidence" value="ECO:0007669"/>
    <property type="project" value="TreeGrafter"/>
</dbReference>
<keyword evidence="5" id="KW-0862">Zinc</keyword>
<feature type="transmembrane region" description="Helical" evidence="10">
    <location>
        <begin position="335"/>
        <end position="357"/>
    </location>
</feature>
<dbReference type="SMART" id="SM00184">
    <property type="entry name" value="RING"/>
    <property type="match status" value="1"/>
</dbReference>
<dbReference type="InterPro" id="IPR013083">
    <property type="entry name" value="Znf_RING/FYVE/PHD"/>
</dbReference>
<keyword evidence="6 10" id="KW-1133">Transmembrane helix</keyword>
<feature type="transmembrane region" description="Helical" evidence="10">
    <location>
        <begin position="155"/>
        <end position="173"/>
    </location>
</feature>
<feature type="transmembrane region" description="Helical" evidence="10">
    <location>
        <begin position="194"/>
        <end position="212"/>
    </location>
</feature>
<dbReference type="Gene3D" id="3.30.40.10">
    <property type="entry name" value="Zinc/RING finger domain, C3HC4 (zinc finger)"/>
    <property type="match status" value="1"/>
</dbReference>
<evidence type="ECO:0000256" key="9">
    <source>
        <dbReference type="SAM" id="MobiDB-lite"/>
    </source>
</evidence>
<keyword evidence="2 10" id="KW-0812">Transmembrane</keyword>
<dbReference type="PROSITE" id="PS50089">
    <property type="entry name" value="ZF_RING_2"/>
    <property type="match status" value="1"/>
</dbReference>
<name>A0A7R9BE10_9CRUS</name>
<evidence type="ECO:0000256" key="8">
    <source>
        <dbReference type="PROSITE-ProRule" id="PRU00175"/>
    </source>
</evidence>
<accession>A0A7R9BE10</accession>
<keyword evidence="3" id="KW-0479">Metal-binding</keyword>
<gene>
    <name evidence="12" type="ORF">NMOB1V02_LOCUS1391</name>
</gene>
<dbReference type="PANTHER" id="PTHR22763">
    <property type="entry name" value="RING ZINC FINGER PROTEIN"/>
    <property type="match status" value="1"/>
</dbReference>
<evidence type="ECO:0000313" key="12">
    <source>
        <dbReference type="EMBL" id="CAD7273510.1"/>
    </source>
</evidence>
<reference evidence="12" key="1">
    <citation type="submission" date="2020-11" db="EMBL/GenBank/DDBJ databases">
        <authorList>
            <person name="Tran Van P."/>
        </authorList>
    </citation>
    <scope>NUCLEOTIDE SEQUENCE</scope>
</reference>
<dbReference type="Pfam" id="PF13705">
    <property type="entry name" value="TRC8_N"/>
    <property type="match status" value="1"/>
</dbReference>
<dbReference type="SUPFAM" id="SSF57850">
    <property type="entry name" value="RING/U-box"/>
    <property type="match status" value="1"/>
</dbReference>
<dbReference type="GO" id="GO:0008270">
    <property type="term" value="F:zinc ion binding"/>
    <property type="evidence" value="ECO:0007669"/>
    <property type="project" value="UniProtKB-KW"/>
</dbReference>
<evidence type="ECO:0000256" key="4">
    <source>
        <dbReference type="ARBA" id="ARBA00022771"/>
    </source>
</evidence>
<dbReference type="GO" id="GO:0043161">
    <property type="term" value="P:proteasome-mediated ubiquitin-dependent protein catabolic process"/>
    <property type="evidence" value="ECO:0007669"/>
    <property type="project" value="TreeGrafter"/>
</dbReference>
<dbReference type="GO" id="GO:0036513">
    <property type="term" value="C:Derlin-1 retrotranslocation complex"/>
    <property type="evidence" value="ECO:0007669"/>
    <property type="project" value="TreeGrafter"/>
</dbReference>
<dbReference type="InterPro" id="IPR001841">
    <property type="entry name" value="Znf_RING"/>
</dbReference>
<evidence type="ECO:0000256" key="10">
    <source>
        <dbReference type="SAM" id="Phobius"/>
    </source>
</evidence>
<dbReference type="AlphaFoldDB" id="A0A7R9BE10"/>
<feature type="compositionally biased region" description="Basic and acidic residues" evidence="9">
    <location>
        <begin position="639"/>
        <end position="648"/>
    </location>
</feature>
<evidence type="ECO:0000256" key="2">
    <source>
        <dbReference type="ARBA" id="ARBA00022692"/>
    </source>
</evidence>
<feature type="transmembrane region" description="Helical" evidence="10">
    <location>
        <begin position="78"/>
        <end position="102"/>
    </location>
</feature>
<keyword evidence="7 10" id="KW-0472">Membrane</keyword>
<feature type="transmembrane region" description="Helical" evidence="10">
    <location>
        <begin position="109"/>
        <end position="126"/>
    </location>
</feature>
<feature type="transmembrane region" description="Helical" evidence="10">
    <location>
        <begin position="369"/>
        <end position="387"/>
    </location>
</feature>
<evidence type="ECO:0000256" key="3">
    <source>
        <dbReference type="ARBA" id="ARBA00022723"/>
    </source>
</evidence>
<evidence type="ECO:0000256" key="7">
    <source>
        <dbReference type="ARBA" id="ARBA00023136"/>
    </source>
</evidence>
<dbReference type="EMBL" id="OA882176">
    <property type="protein sequence ID" value="CAD7273510.1"/>
    <property type="molecule type" value="Genomic_DNA"/>
</dbReference>
<evidence type="ECO:0000259" key="11">
    <source>
        <dbReference type="PROSITE" id="PS50089"/>
    </source>
</evidence>
<evidence type="ECO:0000256" key="5">
    <source>
        <dbReference type="ARBA" id="ARBA00022833"/>
    </source>
</evidence>
<dbReference type="Pfam" id="PF13639">
    <property type="entry name" value="zf-RING_2"/>
    <property type="match status" value="1"/>
</dbReference>
<evidence type="ECO:0000256" key="6">
    <source>
        <dbReference type="ARBA" id="ARBA00022989"/>
    </source>
</evidence>
<dbReference type="GO" id="GO:0061630">
    <property type="term" value="F:ubiquitin protein ligase activity"/>
    <property type="evidence" value="ECO:0007669"/>
    <property type="project" value="TreeGrafter"/>
</dbReference>
<evidence type="ECO:0000256" key="1">
    <source>
        <dbReference type="ARBA" id="ARBA00004141"/>
    </source>
</evidence>
<organism evidence="12">
    <name type="scientific">Notodromas monacha</name>
    <dbReference type="NCBI Taxonomy" id="399045"/>
    <lineage>
        <taxon>Eukaryota</taxon>
        <taxon>Metazoa</taxon>
        <taxon>Ecdysozoa</taxon>
        <taxon>Arthropoda</taxon>
        <taxon>Crustacea</taxon>
        <taxon>Oligostraca</taxon>
        <taxon>Ostracoda</taxon>
        <taxon>Podocopa</taxon>
        <taxon>Podocopida</taxon>
        <taxon>Cypridocopina</taxon>
        <taxon>Cypridoidea</taxon>
        <taxon>Cyprididae</taxon>
        <taxon>Notodromas</taxon>
    </lineage>
</organism>
<dbReference type="PANTHER" id="PTHR22763:SF163">
    <property type="entry name" value="E3 UBIQUITIN-PROTEIN LIGASE RNF139"/>
    <property type="match status" value="1"/>
</dbReference>
<dbReference type="OrthoDB" id="4348522at2759"/>
<keyword evidence="13" id="KW-1185">Reference proteome</keyword>
<feature type="transmembrane region" description="Helical" evidence="10">
    <location>
        <begin position="465"/>
        <end position="492"/>
    </location>
</feature>
<dbReference type="InterPro" id="IPR050731">
    <property type="entry name" value="HRD1_E3_ubiq-ligases"/>
</dbReference>
<proteinExistence type="predicted"/>
<comment type="subcellular location">
    <subcellularLocation>
        <location evidence="1">Membrane</location>
        <topology evidence="1">Multi-pass membrane protein</topology>
    </subcellularLocation>
</comment>
<dbReference type="InterPro" id="IPR025754">
    <property type="entry name" value="TRC8_N_dom"/>
</dbReference>
<protein>
    <recommendedName>
        <fullName evidence="11">RING-type domain-containing protein</fullName>
    </recommendedName>
</protein>
<feature type="transmembrane region" description="Helical" evidence="10">
    <location>
        <begin position="438"/>
        <end position="458"/>
    </location>
</feature>
<dbReference type="Proteomes" id="UP000678499">
    <property type="component" value="Unassembled WGS sequence"/>
</dbReference>
<keyword evidence="4 8" id="KW-0863">Zinc-finger</keyword>
<feature type="region of interest" description="Disordered" evidence="9">
    <location>
        <begin position="639"/>
        <end position="659"/>
    </location>
</feature>
<evidence type="ECO:0000313" key="13">
    <source>
        <dbReference type="Proteomes" id="UP000678499"/>
    </source>
</evidence>
<feature type="domain" description="RING-type" evidence="11">
    <location>
        <begin position="593"/>
        <end position="631"/>
    </location>
</feature>
<feature type="transmembrane region" description="Helical" evidence="10">
    <location>
        <begin position="218"/>
        <end position="246"/>
    </location>
</feature>